<feature type="transmembrane region" description="Helical" evidence="1">
    <location>
        <begin position="36"/>
        <end position="58"/>
    </location>
</feature>
<gene>
    <name evidence="2" type="ORF">MNBD_GAMMA14-1720</name>
</gene>
<feature type="transmembrane region" description="Helical" evidence="1">
    <location>
        <begin position="78"/>
        <end position="96"/>
    </location>
</feature>
<accession>A0A3B0Y8M9</accession>
<dbReference type="EMBL" id="UOFM01000211">
    <property type="protein sequence ID" value="VAW77155.1"/>
    <property type="molecule type" value="Genomic_DNA"/>
</dbReference>
<sequence length="201" mass="22434">MPIIAGLVFAVFLVSFSWAVNRWLCGGELRCDRYLMTLTASAVFLLAIVLESLVNPAYETLLGHKLWEYRVLPLHDANVSALSVALWSAYGVHLYFTLQSLRLRLPEKLKGRHGRALVIGFEAPLFAEVTGNLIFLAIAGQYYAYYLPGDLLHLTSLQAVPVYAVCVYLGLHILDRIETLPRHRWIPAGLFATGIVFLFAG</sequence>
<feature type="transmembrane region" description="Helical" evidence="1">
    <location>
        <begin position="151"/>
        <end position="171"/>
    </location>
</feature>
<organism evidence="2">
    <name type="scientific">hydrothermal vent metagenome</name>
    <dbReference type="NCBI Taxonomy" id="652676"/>
    <lineage>
        <taxon>unclassified sequences</taxon>
        <taxon>metagenomes</taxon>
        <taxon>ecological metagenomes</taxon>
    </lineage>
</organism>
<evidence type="ECO:0000313" key="2">
    <source>
        <dbReference type="EMBL" id="VAW77155.1"/>
    </source>
</evidence>
<name>A0A3B0Y8M9_9ZZZZ</name>
<dbReference type="AlphaFoldDB" id="A0A3B0Y8M9"/>
<feature type="transmembrane region" description="Helical" evidence="1">
    <location>
        <begin position="6"/>
        <end position="24"/>
    </location>
</feature>
<evidence type="ECO:0000256" key="1">
    <source>
        <dbReference type="SAM" id="Phobius"/>
    </source>
</evidence>
<keyword evidence="1" id="KW-0472">Membrane</keyword>
<feature type="transmembrane region" description="Helical" evidence="1">
    <location>
        <begin position="117"/>
        <end position="139"/>
    </location>
</feature>
<reference evidence="2" key="1">
    <citation type="submission" date="2018-06" db="EMBL/GenBank/DDBJ databases">
        <authorList>
            <person name="Zhirakovskaya E."/>
        </authorList>
    </citation>
    <scope>NUCLEOTIDE SEQUENCE</scope>
</reference>
<proteinExistence type="predicted"/>
<protein>
    <submittedName>
        <fullName evidence="2">Uncharacterized protein</fullName>
    </submittedName>
</protein>
<keyword evidence="1" id="KW-0812">Transmembrane</keyword>
<feature type="transmembrane region" description="Helical" evidence="1">
    <location>
        <begin position="183"/>
        <end position="200"/>
    </location>
</feature>
<keyword evidence="1" id="KW-1133">Transmembrane helix</keyword>